<gene>
    <name evidence="1" type="ORF">A2561_04250</name>
</gene>
<reference evidence="1 2" key="1">
    <citation type="journal article" date="2016" name="Nat. Commun.">
        <title>Thousands of microbial genomes shed light on interconnected biogeochemical processes in an aquifer system.</title>
        <authorList>
            <person name="Anantharaman K."/>
            <person name="Brown C.T."/>
            <person name="Hug L.A."/>
            <person name="Sharon I."/>
            <person name="Castelle C.J."/>
            <person name="Probst A.J."/>
            <person name="Thomas B.C."/>
            <person name="Singh A."/>
            <person name="Wilkins M.J."/>
            <person name="Karaoz U."/>
            <person name="Brodie E.L."/>
            <person name="Williams K.H."/>
            <person name="Hubbard S.S."/>
            <person name="Banfield J.F."/>
        </authorList>
    </citation>
    <scope>NUCLEOTIDE SEQUENCE [LARGE SCALE GENOMIC DNA]</scope>
</reference>
<sequence>MDFIIKNLQDNALNISRRIGYLMLGAESSNVYNIVRKLSGNHYPRFHVYLKQQGYDFTFSLHLDQKQPIYQGTHAHNGEYFGPVIEDEALRIKQILSANLADRQNNERY</sequence>
<proteinExistence type="predicted"/>
<name>A0A1G2JJY7_9BACT</name>
<organism evidence="1 2">
    <name type="scientific">Candidatus Staskawiczbacteria bacterium RIFOXYD1_FULL_32_13</name>
    <dbReference type="NCBI Taxonomy" id="1802234"/>
    <lineage>
        <taxon>Bacteria</taxon>
        <taxon>Candidatus Staskawicziibacteriota</taxon>
    </lineage>
</organism>
<accession>A0A1G2JJY7</accession>
<evidence type="ECO:0000313" key="1">
    <source>
        <dbReference type="EMBL" id="OGZ87447.1"/>
    </source>
</evidence>
<dbReference type="Proteomes" id="UP000178935">
    <property type="component" value="Unassembled WGS sequence"/>
</dbReference>
<dbReference type="EMBL" id="MHPU01000043">
    <property type="protein sequence ID" value="OGZ87447.1"/>
    <property type="molecule type" value="Genomic_DNA"/>
</dbReference>
<dbReference type="AlphaFoldDB" id="A0A1G2JJY7"/>
<protein>
    <submittedName>
        <fullName evidence="1">Uncharacterized protein</fullName>
    </submittedName>
</protein>
<comment type="caution">
    <text evidence="1">The sequence shown here is derived from an EMBL/GenBank/DDBJ whole genome shotgun (WGS) entry which is preliminary data.</text>
</comment>
<evidence type="ECO:0000313" key="2">
    <source>
        <dbReference type="Proteomes" id="UP000178935"/>
    </source>
</evidence>